<accession>A0A4Z0M887</accession>
<dbReference type="AlphaFoldDB" id="A0A4Z0M887"/>
<keyword evidence="4" id="KW-1185">Reference proteome</keyword>
<feature type="chain" id="PRO_5021378395" description="Kazal-like domain-containing protein" evidence="1">
    <location>
        <begin position="21"/>
        <end position="78"/>
    </location>
</feature>
<name>A0A4Z0M887_9GAMM</name>
<dbReference type="EMBL" id="SRLE01000002">
    <property type="protein sequence ID" value="TGD75739.1"/>
    <property type="molecule type" value="Genomic_DNA"/>
</dbReference>
<dbReference type="Proteomes" id="UP000298050">
    <property type="component" value="Unassembled WGS sequence"/>
</dbReference>
<feature type="signal peptide" evidence="1">
    <location>
        <begin position="1"/>
        <end position="20"/>
    </location>
</feature>
<dbReference type="InterPro" id="IPR002350">
    <property type="entry name" value="Kazal_dom"/>
</dbReference>
<dbReference type="PROSITE" id="PS51257">
    <property type="entry name" value="PROKAR_LIPOPROTEIN"/>
    <property type="match status" value="1"/>
</dbReference>
<evidence type="ECO:0000256" key="1">
    <source>
        <dbReference type="SAM" id="SignalP"/>
    </source>
</evidence>
<evidence type="ECO:0000313" key="4">
    <source>
        <dbReference type="Proteomes" id="UP000298050"/>
    </source>
</evidence>
<protein>
    <recommendedName>
        <fullName evidence="2">Kazal-like domain-containing protein</fullName>
    </recommendedName>
</protein>
<reference evidence="3 4" key="1">
    <citation type="submission" date="2019-04" db="EMBL/GenBank/DDBJ databases">
        <title>Taxonomy of novel Haliea sp. from mangrove soil of West Coast of India.</title>
        <authorList>
            <person name="Verma A."/>
            <person name="Kumar P."/>
            <person name="Krishnamurthi S."/>
        </authorList>
    </citation>
    <scope>NUCLEOTIDE SEQUENCE [LARGE SCALE GENOMIC DNA]</scope>
    <source>
        <strain evidence="3 4">SAOS-164</strain>
    </source>
</reference>
<dbReference type="OrthoDB" id="5298703at2"/>
<keyword evidence="1" id="KW-0732">Signal</keyword>
<sequence length="78" mass="7958">MRIALCAVLACLLAGCASKAAVGPSSRVACTEPRPQVCTMEYDPVCAELATGGTTEASSPCNACARDDVVGYSRGQCE</sequence>
<comment type="caution">
    <text evidence="3">The sequence shown here is derived from an EMBL/GenBank/DDBJ whole genome shotgun (WGS) entry which is preliminary data.</text>
</comment>
<feature type="domain" description="Kazal-like" evidence="2">
    <location>
        <begin position="24"/>
        <end position="78"/>
    </location>
</feature>
<dbReference type="RefSeq" id="WP_135440991.1">
    <property type="nucleotide sequence ID" value="NZ_SRLE01000002.1"/>
</dbReference>
<proteinExistence type="predicted"/>
<gene>
    <name evidence="3" type="ORF">E4634_02345</name>
</gene>
<evidence type="ECO:0000259" key="2">
    <source>
        <dbReference type="PROSITE" id="PS51465"/>
    </source>
</evidence>
<dbReference type="PROSITE" id="PS51465">
    <property type="entry name" value="KAZAL_2"/>
    <property type="match status" value="1"/>
</dbReference>
<evidence type="ECO:0000313" key="3">
    <source>
        <dbReference type="EMBL" id="TGD75739.1"/>
    </source>
</evidence>
<organism evidence="3 4">
    <name type="scientific">Mangrovimicrobium sediminis</name>
    <dbReference type="NCBI Taxonomy" id="2562682"/>
    <lineage>
        <taxon>Bacteria</taxon>
        <taxon>Pseudomonadati</taxon>
        <taxon>Pseudomonadota</taxon>
        <taxon>Gammaproteobacteria</taxon>
        <taxon>Cellvibrionales</taxon>
        <taxon>Halieaceae</taxon>
        <taxon>Mangrovimicrobium</taxon>
    </lineage>
</organism>